<name>A0A814HNK4_9BILA</name>
<dbReference type="Proteomes" id="UP000663879">
    <property type="component" value="Unassembled WGS sequence"/>
</dbReference>
<feature type="region of interest" description="Disordered" evidence="1">
    <location>
        <begin position="67"/>
        <end position="97"/>
    </location>
</feature>
<feature type="compositionally biased region" description="Polar residues" evidence="1">
    <location>
        <begin position="67"/>
        <end position="79"/>
    </location>
</feature>
<organism evidence="2 3">
    <name type="scientific">Brachionus calyciflorus</name>
    <dbReference type="NCBI Taxonomy" id="104777"/>
    <lineage>
        <taxon>Eukaryota</taxon>
        <taxon>Metazoa</taxon>
        <taxon>Spiralia</taxon>
        <taxon>Gnathifera</taxon>
        <taxon>Rotifera</taxon>
        <taxon>Eurotatoria</taxon>
        <taxon>Monogononta</taxon>
        <taxon>Pseudotrocha</taxon>
        <taxon>Ploima</taxon>
        <taxon>Brachionidae</taxon>
        <taxon>Brachionus</taxon>
    </lineage>
</organism>
<reference evidence="2" key="1">
    <citation type="submission" date="2021-02" db="EMBL/GenBank/DDBJ databases">
        <authorList>
            <person name="Nowell W R."/>
        </authorList>
    </citation>
    <scope>NUCLEOTIDE SEQUENCE</scope>
    <source>
        <strain evidence="2">Ploen Becks lab</strain>
    </source>
</reference>
<comment type="caution">
    <text evidence="2">The sequence shown here is derived from an EMBL/GenBank/DDBJ whole genome shotgun (WGS) entry which is preliminary data.</text>
</comment>
<sequence length="97" mass="10658">MELLTFPTIDLSIEKNASKARRKKALPAFERNSIGPLNQALFSIPTTSNNAETSTVTDTIESVTNTIEVNQTNSNTNLPQKRGRGRPRKTASVQKNS</sequence>
<evidence type="ECO:0000256" key="1">
    <source>
        <dbReference type="SAM" id="MobiDB-lite"/>
    </source>
</evidence>
<dbReference type="AlphaFoldDB" id="A0A814HNK4"/>
<dbReference type="OrthoDB" id="10166046at2759"/>
<gene>
    <name evidence="2" type="ORF">OXX778_LOCUS17017</name>
</gene>
<accession>A0A814HNK4</accession>
<keyword evidence="3" id="KW-1185">Reference proteome</keyword>
<protein>
    <submittedName>
        <fullName evidence="2">Uncharacterized protein</fullName>
    </submittedName>
</protein>
<evidence type="ECO:0000313" key="2">
    <source>
        <dbReference type="EMBL" id="CAF1013633.1"/>
    </source>
</evidence>
<dbReference type="EMBL" id="CAJNOC010004216">
    <property type="protein sequence ID" value="CAF1013633.1"/>
    <property type="molecule type" value="Genomic_DNA"/>
</dbReference>
<evidence type="ECO:0000313" key="3">
    <source>
        <dbReference type="Proteomes" id="UP000663879"/>
    </source>
</evidence>
<proteinExistence type="predicted"/>